<dbReference type="PANTHER" id="PTHR43877">
    <property type="entry name" value="AMINOALKYLPHOSPHONATE N-ACETYLTRANSFERASE-RELATED-RELATED"/>
    <property type="match status" value="1"/>
</dbReference>
<evidence type="ECO:0000256" key="2">
    <source>
        <dbReference type="ARBA" id="ARBA00023315"/>
    </source>
</evidence>
<dbReference type="PROSITE" id="PS51186">
    <property type="entry name" value="GNAT"/>
    <property type="match status" value="1"/>
</dbReference>
<dbReference type="PANTHER" id="PTHR43877:SF1">
    <property type="entry name" value="ACETYLTRANSFERASE"/>
    <property type="match status" value="1"/>
</dbReference>
<sequence>MPHTVIRRATPADAEALADLVQALTDEIIDRTGAPHFAMDRAHSVTLARQWLQQGRMLALLACAENDANVILGCALFYEAHALYAQGVYGVLSELITRPAARSQGIGAVLLDAAQALGQERGWVRIETTTPPMPAFERTLDFYQRQGFEITGGPKLKKSLG</sequence>
<dbReference type="Proteomes" id="UP000194003">
    <property type="component" value="Unassembled WGS sequence"/>
</dbReference>
<dbReference type="InterPro" id="IPR050832">
    <property type="entry name" value="Bact_Acetyltransf"/>
</dbReference>
<dbReference type="RefSeq" id="WP_085442594.1">
    <property type="nucleotide sequence ID" value="NZ_LVJN01000020.1"/>
</dbReference>
<evidence type="ECO:0000313" key="4">
    <source>
        <dbReference type="EMBL" id="OSM01351.1"/>
    </source>
</evidence>
<dbReference type="Gene3D" id="3.40.630.30">
    <property type="match status" value="1"/>
</dbReference>
<evidence type="ECO:0000259" key="3">
    <source>
        <dbReference type="PROSITE" id="PS51186"/>
    </source>
</evidence>
<evidence type="ECO:0000256" key="1">
    <source>
        <dbReference type="ARBA" id="ARBA00022679"/>
    </source>
</evidence>
<protein>
    <submittedName>
        <fullName evidence="4">Putative N-acetyltransferase GCN5</fullName>
    </submittedName>
</protein>
<dbReference type="CDD" id="cd04301">
    <property type="entry name" value="NAT_SF"/>
    <property type="match status" value="1"/>
</dbReference>
<keyword evidence="1 4" id="KW-0808">Transferase</keyword>
<gene>
    <name evidence="4" type="ORF">MAIT1_01281</name>
</gene>
<dbReference type="InterPro" id="IPR016181">
    <property type="entry name" value="Acyl_CoA_acyltransferase"/>
</dbReference>
<proteinExistence type="predicted"/>
<dbReference type="Pfam" id="PF13508">
    <property type="entry name" value="Acetyltransf_7"/>
    <property type="match status" value="1"/>
</dbReference>
<name>A0A1Y2JZZ9_9PROT</name>
<dbReference type="EMBL" id="LVJN01000020">
    <property type="protein sequence ID" value="OSM01351.1"/>
    <property type="molecule type" value="Genomic_DNA"/>
</dbReference>
<comment type="caution">
    <text evidence="4">The sequence shown here is derived from an EMBL/GenBank/DDBJ whole genome shotgun (WGS) entry which is preliminary data.</text>
</comment>
<dbReference type="STRING" id="1434232.MAIT1_01281"/>
<dbReference type="AlphaFoldDB" id="A0A1Y2JZZ9"/>
<keyword evidence="2" id="KW-0012">Acyltransferase</keyword>
<evidence type="ECO:0000313" key="5">
    <source>
        <dbReference type="Proteomes" id="UP000194003"/>
    </source>
</evidence>
<dbReference type="OrthoDB" id="9805924at2"/>
<accession>A0A1Y2JZZ9</accession>
<keyword evidence="5" id="KW-1185">Reference proteome</keyword>
<feature type="domain" description="N-acetyltransferase" evidence="3">
    <location>
        <begin position="4"/>
        <end position="161"/>
    </location>
</feature>
<reference evidence="4 5" key="1">
    <citation type="journal article" date="2016" name="BMC Genomics">
        <title>Combined genomic and structural analyses of a cultured magnetotactic bacterium reveals its niche adaptation to a dynamic environment.</title>
        <authorList>
            <person name="Araujo A.C."/>
            <person name="Morillo V."/>
            <person name="Cypriano J."/>
            <person name="Teixeira L.C."/>
            <person name="Leao P."/>
            <person name="Lyra S."/>
            <person name="Almeida L.G."/>
            <person name="Bazylinski D.A."/>
            <person name="Vasconcellos A.T."/>
            <person name="Abreu F."/>
            <person name="Lins U."/>
        </authorList>
    </citation>
    <scope>NUCLEOTIDE SEQUENCE [LARGE SCALE GENOMIC DNA]</scope>
    <source>
        <strain evidence="4 5">IT-1</strain>
    </source>
</reference>
<dbReference type="GO" id="GO:0016747">
    <property type="term" value="F:acyltransferase activity, transferring groups other than amino-acyl groups"/>
    <property type="evidence" value="ECO:0007669"/>
    <property type="project" value="InterPro"/>
</dbReference>
<dbReference type="SUPFAM" id="SSF55729">
    <property type="entry name" value="Acyl-CoA N-acyltransferases (Nat)"/>
    <property type="match status" value="1"/>
</dbReference>
<dbReference type="InterPro" id="IPR000182">
    <property type="entry name" value="GNAT_dom"/>
</dbReference>
<organism evidence="4 5">
    <name type="scientific">Magnetofaba australis IT-1</name>
    <dbReference type="NCBI Taxonomy" id="1434232"/>
    <lineage>
        <taxon>Bacteria</taxon>
        <taxon>Pseudomonadati</taxon>
        <taxon>Pseudomonadota</taxon>
        <taxon>Magnetococcia</taxon>
        <taxon>Magnetococcales</taxon>
        <taxon>Magnetococcaceae</taxon>
        <taxon>Magnetofaba</taxon>
    </lineage>
</organism>